<dbReference type="Proteomes" id="UP000054270">
    <property type="component" value="Unassembled WGS sequence"/>
</dbReference>
<dbReference type="InterPro" id="IPR027417">
    <property type="entry name" value="P-loop_NTPase"/>
</dbReference>
<sequence length="255" mass="28263">MNSNDLFSFLDEGVEDDEVNNASMEVDAAPSTSKTLQKRKADTPPIANFGDAQTANGYDADVNTNGAGPSVPKKPRLSSPKPVILDDFETEAKREVAADAGLTGAAEAGSRLELKHQRDREYKFELDPFQKVSVYAIQRNESVLVSAHTSAGKTVVAEYAIAQCLNRKQRVIYTSPIKALSNQKYREMLAEFGDVGLMTGDVTINPSATCLIMTTEILRSMLYRGSEIMREVAWVVFDEIHYMRDKERGVVWEET</sequence>
<dbReference type="InterPro" id="IPR050699">
    <property type="entry name" value="RNA-DNA_Helicase"/>
</dbReference>
<dbReference type="PANTHER" id="PTHR12131">
    <property type="entry name" value="ATP-DEPENDENT RNA AND DNA HELICASE"/>
    <property type="match status" value="1"/>
</dbReference>
<name>A0A0D2NDW9_HYPSF</name>
<evidence type="ECO:0000256" key="3">
    <source>
        <dbReference type="ARBA" id="ARBA00022806"/>
    </source>
</evidence>
<dbReference type="GO" id="GO:0016787">
    <property type="term" value="F:hydrolase activity"/>
    <property type="evidence" value="ECO:0007669"/>
    <property type="project" value="UniProtKB-KW"/>
</dbReference>
<accession>A0A0D2NDW9</accession>
<dbReference type="GO" id="GO:0005524">
    <property type="term" value="F:ATP binding"/>
    <property type="evidence" value="ECO:0007669"/>
    <property type="project" value="UniProtKB-KW"/>
</dbReference>
<protein>
    <recommendedName>
        <fullName evidence="6">Helicase ATP-binding domain-containing protein</fullName>
    </recommendedName>
</protein>
<dbReference type="GO" id="GO:0000460">
    <property type="term" value="P:maturation of 5.8S rRNA"/>
    <property type="evidence" value="ECO:0007669"/>
    <property type="project" value="TreeGrafter"/>
</dbReference>
<evidence type="ECO:0000256" key="2">
    <source>
        <dbReference type="ARBA" id="ARBA00022801"/>
    </source>
</evidence>
<dbReference type="EMBL" id="KN817607">
    <property type="protein sequence ID" value="KJA17234.1"/>
    <property type="molecule type" value="Genomic_DNA"/>
</dbReference>
<evidence type="ECO:0000256" key="1">
    <source>
        <dbReference type="ARBA" id="ARBA00022741"/>
    </source>
</evidence>
<evidence type="ECO:0000256" key="4">
    <source>
        <dbReference type="ARBA" id="ARBA00022840"/>
    </source>
</evidence>
<feature type="domain" description="Helicase ATP-binding" evidence="6">
    <location>
        <begin position="134"/>
        <end position="255"/>
    </location>
</feature>
<keyword evidence="2" id="KW-0378">Hydrolase</keyword>
<dbReference type="SUPFAM" id="SSF52540">
    <property type="entry name" value="P-loop containing nucleoside triphosphate hydrolases"/>
    <property type="match status" value="1"/>
</dbReference>
<feature type="non-terminal residue" evidence="7">
    <location>
        <position position="255"/>
    </location>
</feature>
<dbReference type="SMART" id="SM00487">
    <property type="entry name" value="DEXDc"/>
    <property type="match status" value="1"/>
</dbReference>
<dbReference type="FunFam" id="3.40.50.300:FF:000083">
    <property type="entry name" value="ATP-dependent RNA helicase DOB1"/>
    <property type="match status" value="1"/>
</dbReference>
<dbReference type="Pfam" id="PF00270">
    <property type="entry name" value="DEAD"/>
    <property type="match status" value="1"/>
</dbReference>
<evidence type="ECO:0000313" key="7">
    <source>
        <dbReference type="EMBL" id="KJA17234.1"/>
    </source>
</evidence>
<reference evidence="8" key="1">
    <citation type="submission" date="2014-04" db="EMBL/GenBank/DDBJ databases">
        <title>Evolutionary Origins and Diversification of the Mycorrhizal Mutualists.</title>
        <authorList>
            <consortium name="DOE Joint Genome Institute"/>
            <consortium name="Mycorrhizal Genomics Consortium"/>
            <person name="Kohler A."/>
            <person name="Kuo A."/>
            <person name="Nagy L.G."/>
            <person name="Floudas D."/>
            <person name="Copeland A."/>
            <person name="Barry K.W."/>
            <person name="Cichocki N."/>
            <person name="Veneault-Fourrey C."/>
            <person name="LaButti K."/>
            <person name="Lindquist E.A."/>
            <person name="Lipzen A."/>
            <person name="Lundell T."/>
            <person name="Morin E."/>
            <person name="Murat C."/>
            <person name="Riley R."/>
            <person name="Ohm R."/>
            <person name="Sun H."/>
            <person name="Tunlid A."/>
            <person name="Henrissat B."/>
            <person name="Grigoriev I.V."/>
            <person name="Hibbett D.S."/>
            <person name="Martin F."/>
        </authorList>
    </citation>
    <scope>NUCLEOTIDE SEQUENCE [LARGE SCALE GENOMIC DNA]</scope>
    <source>
        <strain evidence="8">FD-334 SS-4</strain>
    </source>
</reference>
<dbReference type="InterPro" id="IPR011545">
    <property type="entry name" value="DEAD/DEAH_box_helicase_dom"/>
</dbReference>
<dbReference type="STRING" id="945553.A0A0D2NDW9"/>
<dbReference type="PANTHER" id="PTHR12131:SF7">
    <property type="entry name" value="EXOSOME RNA HELICASE MTR4"/>
    <property type="match status" value="1"/>
</dbReference>
<dbReference type="AlphaFoldDB" id="A0A0D2NDW9"/>
<evidence type="ECO:0000256" key="5">
    <source>
        <dbReference type="SAM" id="MobiDB-lite"/>
    </source>
</evidence>
<dbReference type="GO" id="GO:0005634">
    <property type="term" value="C:nucleus"/>
    <property type="evidence" value="ECO:0007669"/>
    <property type="project" value="TreeGrafter"/>
</dbReference>
<proteinExistence type="predicted"/>
<keyword evidence="1" id="KW-0547">Nucleotide-binding</keyword>
<dbReference type="PROSITE" id="PS51192">
    <property type="entry name" value="HELICASE_ATP_BIND_1"/>
    <property type="match status" value="1"/>
</dbReference>
<keyword evidence="3" id="KW-0347">Helicase</keyword>
<dbReference type="OrthoDB" id="64767at2759"/>
<feature type="region of interest" description="Disordered" evidence="5">
    <location>
        <begin position="18"/>
        <end position="58"/>
    </location>
</feature>
<evidence type="ECO:0000259" key="6">
    <source>
        <dbReference type="PROSITE" id="PS51192"/>
    </source>
</evidence>
<gene>
    <name evidence="7" type="ORF">HYPSUDRAFT_1041980</name>
</gene>
<keyword evidence="8" id="KW-1185">Reference proteome</keyword>
<dbReference type="Gene3D" id="3.40.50.300">
    <property type="entry name" value="P-loop containing nucleotide triphosphate hydrolases"/>
    <property type="match status" value="1"/>
</dbReference>
<dbReference type="InterPro" id="IPR014001">
    <property type="entry name" value="Helicase_ATP-bd"/>
</dbReference>
<organism evidence="7 8">
    <name type="scientific">Hypholoma sublateritium (strain FD-334 SS-4)</name>
    <dbReference type="NCBI Taxonomy" id="945553"/>
    <lineage>
        <taxon>Eukaryota</taxon>
        <taxon>Fungi</taxon>
        <taxon>Dikarya</taxon>
        <taxon>Basidiomycota</taxon>
        <taxon>Agaricomycotina</taxon>
        <taxon>Agaricomycetes</taxon>
        <taxon>Agaricomycetidae</taxon>
        <taxon>Agaricales</taxon>
        <taxon>Agaricineae</taxon>
        <taxon>Strophariaceae</taxon>
        <taxon>Hypholoma</taxon>
    </lineage>
</organism>
<keyword evidence="4" id="KW-0067">ATP-binding</keyword>
<dbReference type="GO" id="GO:0004386">
    <property type="term" value="F:helicase activity"/>
    <property type="evidence" value="ECO:0007669"/>
    <property type="project" value="UniProtKB-KW"/>
</dbReference>
<dbReference type="GO" id="GO:0003676">
    <property type="term" value="F:nucleic acid binding"/>
    <property type="evidence" value="ECO:0007669"/>
    <property type="project" value="InterPro"/>
</dbReference>
<evidence type="ECO:0000313" key="8">
    <source>
        <dbReference type="Proteomes" id="UP000054270"/>
    </source>
</evidence>